<evidence type="ECO:0000256" key="2">
    <source>
        <dbReference type="SAM" id="MobiDB-lite"/>
    </source>
</evidence>
<reference evidence="4 5" key="1">
    <citation type="submission" date="2017-02" db="EMBL/GenBank/DDBJ databases">
        <authorList>
            <person name="Peterson S.W."/>
        </authorList>
    </citation>
    <scope>NUCLEOTIDE SEQUENCE [LARGE SCALE GENOMIC DNA]</scope>
    <source>
        <strain evidence="4 5">CIP104813</strain>
    </source>
</reference>
<sequence length="170" mass="18195">MAIADAGPVSPQTGPTSPQPGPTSPQPGPSAPQAGPTSPQPGPSAPQPGDPSAVRLDVWLWSVRLAKTRSAATADCRGGHVRLNGQPVKAAQPVHPGDEVRLRRPGIEHVYRVRRLLARRVGAPIARGAYEDLTPPPPPQMLARPPRRDQGAGRPTKKERREMDRLRGRD</sequence>
<feature type="compositionally biased region" description="Low complexity" evidence="2">
    <location>
        <begin position="7"/>
        <end position="16"/>
    </location>
</feature>
<name>A0A1X6X0M3_9MICO</name>
<organism evidence="4 5">
    <name type="scientific">Brachybacterium nesterenkovii</name>
    <dbReference type="NCBI Taxonomy" id="47847"/>
    <lineage>
        <taxon>Bacteria</taxon>
        <taxon>Bacillati</taxon>
        <taxon>Actinomycetota</taxon>
        <taxon>Actinomycetes</taxon>
        <taxon>Micrococcales</taxon>
        <taxon>Dermabacteraceae</taxon>
        <taxon>Brachybacterium</taxon>
    </lineage>
</organism>
<evidence type="ECO:0000259" key="3">
    <source>
        <dbReference type="SMART" id="SM00363"/>
    </source>
</evidence>
<keyword evidence="5" id="KW-1185">Reference proteome</keyword>
<dbReference type="InterPro" id="IPR002942">
    <property type="entry name" value="S4_RNA-bd"/>
</dbReference>
<dbReference type="SUPFAM" id="SSF55174">
    <property type="entry name" value="Alpha-L RNA-binding motif"/>
    <property type="match status" value="1"/>
</dbReference>
<feature type="compositionally biased region" description="Pro residues" evidence="2">
    <location>
        <begin position="17"/>
        <end position="30"/>
    </location>
</feature>
<dbReference type="CDD" id="cd00165">
    <property type="entry name" value="S4"/>
    <property type="match status" value="1"/>
</dbReference>
<feature type="region of interest" description="Disordered" evidence="2">
    <location>
        <begin position="128"/>
        <end position="170"/>
    </location>
</feature>
<evidence type="ECO:0000313" key="4">
    <source>
        <dbReference type="EMBL" id="SLM91960.1"/>
    </source>
</evidence>
<feature type="compositionally biased region" description="Basic and acidic residues" evidence="2">
    <location>
        <begin position="159"/>
        <end position="170"/>
    </location>
</feature>
<dbReference type="EMBL" id="FWFG01000064">
    <property type="protein sequence ID" value="SLM91960.1"/>
    <property type="molecule type" value="Genomic_DNA"/>
</dbReference>
<gene>
    <name evidence="4" type="ORF">FM110_07310</name>
</gene>
<feature type="domain" description="RNA-binding S4" evidence="3">
    <location>
        <begin position="54"/>
        <end position="118"/>
    </location>
</feature>
<proteinExistence type="predicted"/>
<keyword evidence="1" id="KW-0694">RNA-binding</keyword>
<feature type="region of interest" description="Disordered" evidence="2">
    <location>
        <begin position="1"/>
        <end position="53"/>
    </location>
</feature>
<keyword evidence="4" id="KW-0346">Stress response</keyword>
<evidence type="ECO:0000313" key="5">
    <source>
        <dbReference type="Proteomes" id="UP000195981"/>
    </source>
</evidence>
<dbReference type="AlphaFoldDB" id="A0A1X6X0M3"/>
<dbReference type="PROSITE" id="PS50889">
    <property type="entry name" value="S4"/>
    <property type="match status" value="1"/>
</dbReference>
<dbReference type="OrthoDB" id="9797176at2"/>
<feature type="compositionally biased region" description="Pro residues" evidence="2">
    <location>
        <begin position="38"/>
        <end position="49"/>
    </location>
</feature>
<dbReference type="Gene3D" id="3.10.290.10">
    <property type="entry name" value="RNA-binding S4 domain"/>
    <property type="match status" value="1"/>
</dbReference>
<protein>
    <submittedName>
        <fullName evidence="4">Ribosome-associated heat shock protein implicated in the recycling of the 50S subunit (S4 paralog)</fullName>
    </submittedName>
</protein>
<dbReference type="GO" id="GO:0003723">
    <property type="term" value="F:RNA binding"/>
    <property type="evidence" value="ECO:0007669"/>
    <property type="project" value="UniProtKB-KW"/>
</dbReference>
<dbReference type="Proteomes" id="UP000195981">
    <property type="component" value="Unassembled WGS sequence"/>
</dbReference>
<dbReference type="Pfam" id="PF01479">
    <property type="entry name" value="S4"/>
    <property type="match status" value="1"/>
</dbReference>
<accession>A0A1X6X0M3</accession>
<dbReference type="InterPro" id="IPR036986">
    <property type="entry name" value="S4_RNA-bd_sf"/>
</dbReference>
<evidence type="ECO:0000256" key="1">
    <source>
        <dbReference type="PROSITE-ProRule" id="PRU00182"/>
    </source>
</evidence>
<dbReference type="SMART" id="SM00363">
    <property type="entry name" value="S4"/>
    <property type="match status" value="1"/>
</dbReference>